<name>A0A8J6ALY9_GALPY</name>
<dbReference type="GO" id="GO:0072557">
    <property type="term" value="C:IPAF inflammasome complex"/>
    <property type="evidence" value="ECO:0007669"/>
    <property type="project" value="TreeGrafter"/>
</dbReference>
<protein>
    <submittedName>
        <fullName evidence="2">Caspase-12</fullName>
    </submittedName>
</protein>
<evidence type="ECO:0000313" key="3">
    <source>
        <dbReference type="Proteomes" id="UP000700334"/>
    </source>
</evidence>
<keyword evidence="3" id="KW-1185">Reference proteome</keyword>
<reference evidence="2" key="1">
    <citation type="journal article" date="2021" name="Evol. Appl.">
        <title>The genome of the Pyrenean desman and the effects of bottlenecks and inbreeding on the genomic landscape of an endangered species.</title>
        <authorList>
            <person name="Escoda L."/>
            <person name="Castresana J."/>
        </authorList>
    </citation>
    <scope>NUCLEOTIDE SEQUENCE</scope>
    <source>
        <strain evidence="2">IBE-C5619</strain>
    </source>
</reference>
<dbReference type="EMBL" id="JAGFMF010011417">
    <property type="protein sequence ID" value="KAG8523273.1"/>
    <property type="molecule type" value="Genomic_DNA"/>
</dbReference>
<evidence type="ECO:0000313" key="2">
    <source>
        <dbReference type="EMBL" id="KAG8523273.1"/>
    </source>
</evidence>
<gene>
    <name evidence="2" type="ORF">J0S82_014408</name>
</gene>
<dbReference type="InterPro" id="IPR011600">
    <property type="entry name" value="Pept_C14_caspase"/>
</dbReference>
<dbReference type="PROSITE" id="PS50208">
    <property type="entry name" value="CASPASE_P20"/>
    <property type="match status" value="1"/>
</dbReference>
<dbReference type="GO" id="GO:0072559">
    <property type="term" value="C:NLRP3 inflammasome complex"/>
    <property type="evidence" value="ECO:0007669"/>
    <property type="project" value="TreeGrafter"/>
</dbReference>
<comment type="caution">
    <text evidence="2">The sequence shown here is derived from an EMBL/GenBank/DDBJ whole genome shotgun (WGS) entry which is preliminary data.</text>
</comment>
<dbReference type="InterPro" id="IPR029030">
    <property type="entry name" value="Caspase-like_dom_sf"/>
</dbReference>
<dbReference type="SUPFAM" id="SSF52129">
    <property type="entry name" value="Caspase-like"/>
    <property type="match status" value="1"/>
</dbReference>
<dbReference type="GO" id="GO:0004197">
    <property type="term" value="F:cysteine-type endopeptidase activity"/>
    <property type="evidence" value="ECO:0007669"/>
    <property type="project" value="InterPro"/>
</dbReference>
<dbReference type="AlphaFoldDB" id="A0A8J6ALY9"/>
<sequence length="84" mass="9761">TYPEVEEARTFLALIICNKEFHIIDNQNDSTFLVFMSHVILDGIVGEHTPDILHDDTIYHISRNYNCSNLKDKPNVIIMQACRR</sequence>
<evidence type="ECO:0000259" key="1">
    <source>
        <dbReference type="PROSITE" id="PS50208"/>
    </source>
</evidence>
<dbReference type="PANTHER" id="PTHR47901:SF6">
    <property type="entry name" value="CASPASE-12"/>
    <property type="match status" value="1"/>
</dbReference>
<feature type="domain" description="Caspase family p20" evidence="1">
    <location>
        <begin position="26"/>
        <end position="84"/>
    </location>
</feature>
<dbReference type="Gene3D" id="3.40.50.1460">
    <property type="match status" value="1"/>
</dbReference>
<feature type="non-terminal residue" evidence="2">
    <location>
        <position position="1"/>
    </location>
</feature>
<proteinExistence type="predicted"/>
<dbReference type="InterPro" id="IPR001309">
    <property type="entry name" value="Pept_C14_p20"/>
</dbReference>
<dbReference type="PANTHER" id="PTHR47901">
    <property type="entry name" value="CASPASE RECRUITMENT DOMAIN-CONTAINING PROTEIN 18"/>
    <property type="match status" value="1"/>
</dbReference>
<dbReference type="GO" id="GO:0097169">
    <property type="term" value="C:AIM2 inflammasome complex"/>
    <property type="evidence" value="ECO:0007669"/>
    <property type="project" value="TreeGrafter"/>
</dbReference>
<dbReference type="InterPro" id="IPR002398">
    <property type="entry name" value="Pept_C14"/>
</dbReference>
<feature type="non-terminal residue" evidence="2">
    <location>
        <position position="84"/>
    </location>
</feature>
<organism evidence="2 3">
    <name type="scientific">Galemys pyrenaicus</name>
    <name type="common">Iberian desman</name>
    <name type="synonym">Pyrenean desman</name>
    <dbReference type="NCBI Taxonomy" id="202257"/>
    <lineage>
        <taxon>Eukaryota</taxon>
        <taxon>Metazoa</taxon>
        <taxon>Chordata</taxon>
        <taxon>Craniata</taxon>
        <taxon>Vertebrata</taxon>
        <taxon>Euteleostomi</taxon>
        <taxon>Mammalia</taxon>
        <taxon>Eutheria</taxon>
        <taxon>Laurasiatheria</taxon>
        <taxon>Eulipotyphla</taxon>
        <taxon>Talpidae</taxon>
        <taxon>Galemys</taxon>
    </lineage>
</organism>
<dbReference type="GO" id="GO:0006508">
    <property type="term" value="P:proteolysis"/>
    <property type="evidence" value="ECO:0007669"/>
    <property type="project" value="InterPro"/>
</dbReference>
<dbReference type="Proteomes" id="UP000700334">
    <property type="component" value="Unassembled WGS sequence"/>
</dbReference>
<dbReference type="GO" id="GO:0050727">
    <property type="term" value="P:regulation of inflammatory response"/>
    <property type="evidence" value="ECO:0007669"/>
    <property type="project" value="TreeGrafter"/>
</dbReference>
<accession>A0A8J6ALY9</accession>
<dbReference type="Pfam" id="PF00656">
    <property type="entry name" value="Peptidase_C14"/>
    <property type="match status" value="1"/>
</dbReference>
<dbReference type="OrthoDB" id="6097640at2759"/>